<dbReference type="AlphaFoldDB" id="H3ZNB5"/>
<dbReference type="KEGG" id="tlt:OCC_11372"/>
<gene>
    <name evidence="1" type="ORF">OCC_11372</name>
</gene>
<dbReference type="GeneID" id="16549159"/>
<sequence>MGRAALISSLERLGITIAKSTLEGIAEVLILAGAYIKVVDDMGGNKGIYIEQILGGPTIIWHN</sequence>
<protein>
    <submittedName>
        <fullName evidence="1">Uncharacterized protein</fullName>
    </submittedName>
</protein>
<dbReference type="STRING" id="523849.OCC_11372"/>
<keyword evidence="2" id="KW-1185">Reference proteome</keyword>
<dbReference type="PaxDb" id="523849-OCC_11372"/>
<dbReference type="Proteomes" id="UP000015502">
    <property type="component" value="Chromosome"/>
</dbReference>
<proteinExistence type="predicted"/>
<evidence type="ECO:0000313" key="2">
    <source>
        <dbReference type="Proteomes" id="UP000015502"/>
    </source>
</evidence>
<organism evidence="1 2">
    <name type="scientific">Thermococcus litoralis (strain ATCC 51850 / DSM 5473 / JCM 8560 / NS-C)</name>
    <dbReference type="NCBI Taxonomy" id="523849"/>
    <lineage>
        <taxon>Archaea</taxon>
        <taxon>Methanobacteriati</taxon>
        <taxon>Methanobacteriota</taxon>
        <taxon>Thermococci</taxon>
        <taxon>Thermococcales</taxon>
        <taxon>Thermococcaceae</taxon>
        <taxon>Thermococcus</taxon>
    </lineage>
</organism>
<accession>H3ZNB5</accession>
<reference evidence="1 2" key="1">
    <citation type="journal article" date="2012" name="J. Bacteriol.">
        <title>Genome sequence of the model hyperthermophilic archaeon Thermococcus litoralis NS-C.</title>
        <authorList>
            <person name="Gardner A.F."/>
            <person name="Kumar S."/>
            <person name="Perler F.B."/>
        </authorList>
    </citation>
    <scope>NUCLEOTIDE SEQUENCE [LARGE SCALE GENOMIC DNA]</scope>
    <source>
        <strain evidence="2">ATCC 51850 / DSM 5473 / JCM 8560 / NS-C</strain>
    </source>
</reference>
<name>H3ZNB5_THELN</name>
<dbReference type="RefSeq" id="WP_004068181.1">
    <property type="nucleotide sequence ID" value="NC_022084.1"/>
</dbReference>
<evidence type="ECO:0000313" key="1">
    <source>
        <dbReference type="EMBL" id="EHR78539.1"/>
    </source>
</evidence>
<dbReference type="EMBL" id="CP006670">
    <property type="protein sequence ID" value="EHR78539.1"/>
    <property type="molecule type" value="Genomic_DNA"/>
</dbReference>
<dbReference type="HOGENOM" id="CLU_2875277_0_0_2"/>